<dbReference type="AlphaFoldDB" id="A0A231HFU1"/>
<name>A0A231HFU1_9NOCA</name>
<comment type="caution">
    <text evidence="1">The sequence shown here is derived from an EMBL/GenBank/DDBJ whole genome shotgun (WGS) entry which is preliminary data.</text>
</comment>
<dbReference type="RefSeq" id="WP_223273229.1">
    <property type="nucleotide sequence ID" value="NZ_NGAF01000001.1"/>
</dbReference>
<dbReference type="EMBL" id="NGAF01000001">
    <property type="protein sequence ID" value="OXR47754.1"/>
    <property type="molecule type" value="Genomic_DNA"/>
</dbReference>
<dbReference type="Proteomes" id="UP000215506">
    <property type="component" value="Unassembled WGS sequence"/>
</dbReference>
<keyword evidence="2" id="KW-1185">Reference proteome</keyword>
<evidence type="ECO:0000313" key="1">
    <source>
        <dbReference type="EMBL" id="OXR47754.1"/>
    </source>
</evidence>
<organism evidence="1 2">
    <name type="scientific">Nocardia cerradoensis</name>
    <dbReference type="NCBI Taxonomy" id="85688"/>
    <lineage>
        <taxon>Bacteria</taxon>
        <taxon>Bacillati</taxon>
        <taxon>Actinomycetota</taxon>
        <taxon>Actinomycetes</taxon>
        <taxon>Mycobacteriales</taxon>
        <taxon>Nocardiaceae</taxon>
        <taxon>Nocardia</taxon>
    </lineage>
</organism>
<sequence>MSLSEWISPSTDPAPAGSVVGVRVLAQARQLLMLRALAETVALMAEFALDEVTDIRVALDEIATALIERAVDGSSIECDFGYDGDRMSVAVTAVAVTPEALHRDGLGWHVLTSITDSLEATTAPFDSAVAGYPVTVEFRRSRRHGITA</sequence>
<evidence type="ECO:0000313" key="2">
    <source>
        <dbReference type="Proteomes" id="UP000215506"/>
    </source>
</evidence>
<gene>
    <name evidence="1" type="primary">rsbW_1</name>
    <name evidence="1" type="ORF">B7C42_00879</name>
</gene>
<proteinExistence type="predicted"/>
<reference evidence="1 2" key="1">
    <citation type="submission" date="2017-07" db="EMBL/GenBank/DDBJ databases">
        <title>First draft Genome Sequence of Nocardia cerradoensis isolated from human infection.</title>
        <authorList>
            <person name="Carrasco G."/>
        </authorList>
    </citation>
    <scope>NUCLEOTIDE SEQUENCE [LARGE SCALE GENOMIC DNA]</scope>
    <source>
        <strain evidence="1 2">CNM20130759</strain>
    </source>
</reference>
<protein>
    <submittedName>
        <fullName evidence="1">Anti-sigma-F factor RsbW</fullName>
    </submittedName>
</protein>
<accession>A0A231HFU1</accession>